<dbReference type="AlphaFoldDB" id="A0A7S4B3K6"/>
<proteinExistence type="inferred from homology"/>
<gene>
    <name evidence="3" type="ORF">PCAR00345_LOCUS5310</name>
</gene>
<feature type="domain" description="Exostosin GT47" evidence="2">
    <location>
        <begin position="11"/>
        <end position="130"/>
    </location>
</feature>
<sequence>MPYFVPGTCPARPRTSRLFFSGSQKVGNRQQWVQAMASASCPTCVVHETQRDSTDSFTRGLRGAFFAEAGYASSNFSLQIRGDTSTRKGVYDSIACGAIPLIVSDAMPLPFHRWLSWESFAIRALETASPHRTFRSLAEIDSAQVDRMRSALRDAWEGLHFGPQLINLTLLEVVHFARSADSITKGGRSNSMESMHSRCASSPCEPDLPDTLAGLHGLPACTSAMCAVWETCKREVDQSGAVSDVDSEMASLANASALRESLGVELRENLDLRLLARRLEVSCAHVRPHLSCSRVKALLARMQHMRLPRFVTSTAAVSQPNRVGMSRREAFVQNVGARTAACLTASNGFEILLDALWDRVIEYTPAELHRHAALAHEAGRRGLVVGVRPSMSGPPAWLCVASESRVGFGSCTPPPRSYVRALRCRAGARAHAKRYLTWCAENFTRHLYSCNAVMRAWTTGFLEARELPSRARDSFRARRNVTEKTGRFRVLGS</sequence>
<dbReference type="EMBL" id="HBIZ01009089">
    <property type="protein sequence ID" value="CAE0752723.1"/>
    <property type="molecule type" value="Transcribed_RNA"/>
</dbReference>
<evidence type="ECO:0000259" key="2">
    <source>
        <dbReference type="Pfam" id="PF03016"/>
    </source>
</evidence>
<reference evidence="3" key="1">
    <citation type="submission" date="2021-01" db="EMBL/GenBank/DDBJ databases">
        <authorList>
            <person name="Corre E."/>
            <person name="Pelletier E."/>
            <person name="Niang G."/>
            <person name="Scheremetjew M."/>
            <person name="Finn R."/>
            <person name="Kale V."/>
            <person name="Holt S."/>
            <person name="Cochrane G."/>
            <person name="Meng A."/>
            <person name="Brown T."/>
            <person name="Cohen L."/>
        </authorList>
    </citation>
    <scope>NUCLEOTIDE SEQUENCE</scope>
    <source>
        <strain evidence="3">CCMP645</strain>
    </source>
</reference>
<organism evidence="3">
    <name type="scientific">Chrysotila carterae</name>
    <name type="common">Marine alga</name>
    <name type="synonym">Syracosphaera carterae</name>
    <dbReference type="NCBI Taxonomy" id="13221"/>
    <lineage>
        <taxon>Eukaryota</taxon>
        <taxon>Haptista</taxon>
        <taxon>Haptophyta</taxon>
        <taxon>Prymnesiophyceae</taxon>
        <taxon>Isochrysidales</taxon>
        <taxon>Isochrysidaceae</taxon>
        <taxon>Chrysotila</taxon>
    </lineage>
</organism>
<dbReference type="InterPro" id="IPR004263">
    <property type="entry name" value="Exostosin"/>
</dbReference>
<accession>A0A7S4B3K6</accession>
<dbReference type="InterPro" id="IPR040911">
    <property type="entry name" value="Exostosin_GT47"/>
</dbReference>
<name>A0A7S4B3K6_CHRCT</name>
<evidence type="ECO:0000313" key="3">
    <source>
        <dbReference type="EMBL" id="CAE0752723.1"/>
    </source>
</evidence>
<dbReference type="Pfam" id="PF03016">
    <property type="entry name" value="Exostosin_GT47"/>
    <property type="match status" value="1"/>
</dbReference>
<protein>
    <recommendedName>
        <fullName evidence="2">Exostosin GT47 domain-containing protein</fullName>
    </recommendedName>
</protein>
<dbReference type="PANTHER" id="PTHR11062">
    <property type="entry name" value="EXOSTOSIN HEPARAN SULFATE GLYCOSYLTRANSFERASE -RELATED"/>
    <property type="match status" value="1"/>
</dbReference>
<dbReference type="PANTHER" id="PTHR11062:SF281">
    <property type="entry name" value="EXOSTOSIN-LIKE 2"/>
    <property type="match status" value="1"/>
</dbReference>
<evidence type="ECO:0000256" key="1">
    <source>
        <dbReference type="ARBA" id="ARBA00010271"/>
    </source>
</evidence>
<comment type="similarity">
    <text evidence="1">Belongs to the glycosyltransferase 47 family.</text>
</comment>
<dbReference type="GO" id="GO:0016757">
    <property type="term" value="F:glycosyltransferase activity"/>
    <property type="evidence" value="ECO:0007669"/>
    <property type="project" value="InterPro"/>
</dbReference>